<proteinExistence type="predicted"/>
<protein>
    <submittedName>
        <fullName evidence="2">5-methylcytosine-specific restriction enzyme B</fullName>
        <ecNumber evidence="2">3.1.21.-</ecNumber>
    </submittedName>
</protein>
<gene>
    <name evidence="2" type="primary">mcrB</name>
    <name evidence="2" type="ORF">NCTC10684_03979</name>
</gene>
<dbReference type="Gene3D" id="3.40.50.300">
    <property type="entry name" value="P-loop containing nucleotide triphosphate hydrolases"/>
    <property type="match status" value="1"/>
</dbReference>
<dbReference type="CDD" id="cd00009">
    <property type="entry name" value="AAA"/>
    <property type="match status" value="1"/>
</dbReference>
<evidence type="ECO:0000313" key="3">
    <source>
        <dbReference type="Proteomes" id="UP000254701"/>
    </source>
</evidence>
<organism evidence="2 3">
    <name type="scientific">Aminobacter aminovorans</name>
    <name type="common">Chelatobacter heintzii</name>
    <dbReference type="NCBI Taxonomy" id="83263"/>
    <lineage>
        <taxon>Bacteria</taxon>
        <taxon>Pseudomonadati</taxon>
        <taxon>Pseudomonadota</taxon>
        <taxon>Alphaproteobacteria</taxon>
        <taxon>Hyphomicrobiales</taxon>
        <taxon>Phyllobacteriaceae</taxon>
        <taxon>Aminobacter</taxon>
    </lineage>
</organism>
<dbReference type="EC" id="3.1.21.-" evidence="2"/>
<dbReference type="SUPFAM" id="SSF52540">
    <property type="entry name" value="P-loop containing nucleoside triphosphate hydrolases"/>
    <property type="match status" value="1"/>
</dbReference>
<dbReference type="Pfam" id="PF07728">
    <property type="entry name" value="AAA_5"/>
    <property type="match status" value="1"/>
</dbReference>
<dbReference type="InterPro" id="IPR003593">
    <property type="entry name" value="AAA+_ATPase"/>
</dbReference>
<evidence type="ECO:0000313" key="2">
    <source>
        <dbReference type="EMBL" id="SUU90721.1"/>
    </source>
</evidence>
<dbReference type="InterPro" id="IPR052934">
    <property type="entry name" value="Methyl-DNA_Rec/Restrict_Enz"/>
</dbReference>
<feature type="domain" description="AAA+ ATPase" evidence="1">
    <location>
        <begin position="466"/>
        <end position="634"/>
    </location>
</feature>
<dbReference type="PANTHER" id="PTHR37291">
    <property type="entry name" value="5-METHYLCYTOSINE-SPECIFIC RESTRICTION ENZYME B"/>
    <property type="match status" value="1"/>
</dbReference>
<dbReference type="AlphaFoldDB" id="A0A380WPE3"/>
<accession>A0A380WPE3</accession>
<dbReference type="PANTHER" id="PTHR37291:SF1">
    <property type="entry name" value="TYPE IV METHYL-DIRECTED RESTRICTION ENZYME ECOKMCRB SUBUNIT"/>
    <property type="match status" value="1"/>
</dbReference>
<dbReference type="InterPro" id="IPR025745">
    <property type="entry name" value="Mrr-like_N_dom"/>
</dbReference>
<dbReference type="OrthoDB" id="9781481at2"/>
<dbReference type="REBASE" id="378040">
    <property type="entry name" value="Aam10684McrBCP"/>
</dbReference>
<keyword evidence="2" id="KW-0378">Hydrolase</keyword>
<dbReference type="Proteomes" id="UP000254701">
    <property type="component" value="Unassembled WGS sequence"/>
</dbReference>
<dbReference type="Pfam" id="PF14338">
    <property type="entry name" value="Mrr_N"/>
    <property type="match status" value="1"/>
</dbReference>
<dbReference type="InterPro" id="IPR011704">
    <property type="entry name" value="ATPase_dyneun-rel_AAA"/>
</dbReference>
<reference evidence="2 3" key="1">
    <citation type="submission" date="2018-06" db="EMBL/GenBank/DDBJ databases">
        <authorList>
            <consortium name="Pathogen Informatics"/>
            <person name="Doyle S."/>
        </authorList>
    </citation>
    <scope>NUCLEOTIDE SEQUENCE [LARGE SCALE GENOMIC DNA]</scope>
    <source>
        <strain evidence="2 3">NCTC10684</strain>
    </source>
</reference>
<dbReference type="InterPro" id="IPR027417">
    <property type="entry name" value="P-loop_NTPase"/>
</dbReference>
<dbReference type="GO" id="GO:0005524">
    <property type="term" value="F:ATP binding"/>
    <property type="evidence" value="ECO:0007669"/>
    <property type="project" value="InterPro"/>
</dbReference>
<dbReference type="EMBL" id="UFSM01000001">
    <property type="protein sequence ID" value="SUU90721.1"/>
    <property type="molecule type" value="Genomic_DNA"/>
</dbReference>
<name>A0A380WPE3_AMIAI</name>
<evidence type="ECO:0000259" key="1">
    <source>
        <dbReference type="SMART" id="SM00382"/>
    </source>
</evidence>
<dbReference type="GO" id="GO:0016887">
    <property type="term" value="F:ATP hydrolysis activity"/>
    <property type="evidence" value="ECO:0007669"/>
    <property type="project" value="InterPro"/>
</dbReference>
<sequence length="736" mass="82357">MNLNIGKTYEAIRAAAKQKRFLTYGEVAAASGVEWNKARRPIPQHLDQLVKISHEHGWPLLSAIVVNKENVETGELAGESLAGFLAAVDKIGIAVEDAKTFLKQQQQAVFAWAETAPEKLSDLTVASPNGSAGPRFVHYFNPVLDALRMLGGSAPPEGVYDWIRGQVHVPVEELEGVNKGGQSKFHNKVAWARFYLAKAGLIDPSKRGVWALTPEGINTILSHADALQIFRSIQSQFKTSANEEEEAPDLISTEELFADPGRRFWFVGAAWGGTDDQTPRFLSDGIWQNGFHNKFADEVKSMKPGDKIAIKAAFVRKNNLPFDNLGKSVSCMRIKAIGTITENAGDGKTVRVDWDALDPPRDWFFYTYRVTLVEADRNDELARKLIAFTFAGRKQDYDFWINEVPYFTKKYGPIARPASDEDVLADDESETEEEAAAPSYTIENIIEDGCFLAAEQLADILGRIQSKKNLVLQGPPGTGKTWLAKRLAYAMIGSKDPKVTRDRLRVVQFHPSLSYEDFVRGWRPSAAGKLELIDGLFLEIVEAAKAEPDRPFVLVIEEINRGNPAQIFGEILTLLEDTKRSRDESMELAYRREPGERMFVPKNLHVIGTMNIADRSLALVDLALRRRFAFVTLEPMLNDLWRAWCGERSGMPADAITLVKQRIDELNDEIESDRSLGPQYRVGHSYVTPPAGLMAEKAESWFSDLVRTEIVPLLEEYWFDAPDKVKAAKQRLLAGF</sequence>
<dbReference type="SMART" id="SM00382">
    <property type="entry name" value="AAA"/>
    <property type="match status" value="1"/>
</dbReference>
<dbReference type="RefSeq" id="WP_115732679.1">
    <property type="nucleotide sequence ID" value="NZ_BAAAVY010000037.1"/>
</dbReference>